<comment type="caution">
    <text evidence="1">The sequence shown here is derived from an EMBL/GenBank/DDBJ whole genome shotgun (WGS) entry which is preliminary data.</text>
</comment>
<gene>
    <name evidence="1" type="ORF">SJS82_14430</name>
</gene>
<sequence length="354" mass="40574">MSKESKRRTISYKLVKIGNQHPVTIQEMLEATLLEKGSHFHFAKNRREALSDIDKSFRFINRYVNYDSDMLLCQLVQFEEGRSQMTISIDENANMFEVTPISAHELKKVDANRPKDSSNNSTEFLESVLYFGVMGNHMVVMGTRSLSAKELERHLSWYLNTLTSQLENQSLYLSDRPTANAIKQIEKASAKSIQIGSNIAYEQKFESYQYDVSESKSVRWTPAGLGGRIIECLKENGYIGNFNFNESLDDANLQVSIEFKYKRKTTKTGQKVLDQLSTSLRHLDKEDVKINLKDGGEIKGDDLRLSHHIQVSFYNGQVDEPALHFQMKNWLMQKIMTKEVSSDLADIIKDSSDK</sequence>
<evidence type="ECO:0000313" key="2">
    <source>
        <dbReference type="Proteomes" id="UP001285835"/>
    </source>
</evidence>
<name>A0AAP6L470_AERME</name>
<evidence type="ECO:0000313" key="1">
    <source>
        <dbReference type="EMBL" id="MDX7923123.1"/>
    </source>
</evidence>
<protein>
    <submittedName>
        <fullName evidence="1">Uncharacterized protein</fullName>
    </submittedName>
</protein>
<proteinExistence type="predicted"/>
<accession>A0AAP6L470</accession>
<reference evidence="1" key="1">
    <citation type="submission" date="2023-11" db="EMBL/GenBank/DDBJ databases">
        <title>WGS of Aeromonas in Northern Israel.</title>
        <authorList>
            <person name="Hershko Y."/>
        </authorList>
    </citation>
    <scope>NUCLEOTIDE SEQUENCE</scope>
    <source>
        <strain evidence="1">02297</strain>
    </source>
</reference>
<dbReference type="AlphaFoldDB" id="A0AAP6L470"/>
<dbReference type="RefSeq" id="WP_319917473.1">
    <property type="nucleotide sequence ID" value="NZ_JAWZXF010000015.1"/>
</dbReference>
<dbReference type="EMBL" id="JAWZXF010000015">
    <property type="protein sequence ID" value="MDX7923123.1"/>
    <property type="molecule type" value="Genomic_DNA"/>
</dbReference>
<dbReference type="Proteomes" id="UP001285835">
    <property type="component" value="Unassembled WGS sequence"/>
</dbReference>
<organism evidence="1 2">
    <name type="scientific">Aeromonas media</name>
    <dbReference type="NCBI Taxonomy" id="651"/>
    <lineage>
        <taxon>Bacteria</taxon>
        <taxon>Pseudomonadati</taxon>
        <taxon>Pseudomonadota</taxon>
        <taxon>Gammaproteobacteria</taxon>
        <taxon>Aeromonadales</taxon>
        <taxon>Aeromonadaceae</taxon>
        <taxon>Aeromonas</taxon>
    </lineage>
</organism>